<dbReference type="EMBL" id="DVMZ01000129">
    <property type="protein sequence ID" value="HIU59408.1"/>
    <property type="molecule type" value="Genomic_DNA"/>
</dbReference>
<reference evidence="1" key="1">
    <citation type="submission" date="2020-10" db="EMBL/GenBank/DDBJ databases">
        <authorList>
            <person name="Gilroy R."/>
        </authorList>
    </citation>
    <scope>NUCLEOTIDE SEQUENCE</scope>
    <source>
        <strain evidence="1">11687</strain>
    </source>
</reference>
<proteinExistence type="predicted"/>
<evidence type="ECO:0000313" key="2">
    <source>
        <dbReference type="Proteomes" id="UP000824081"/>
    </source>
</evidence>
<reference evidence="1" key="2">
    <citation type="journal article" date="2021" name="PeerJ">
        <title>Extensive microbial diversity within the chicken gut microbiome revealed by metagenomics and culture.</title>
        <authorList>
            <person name="Gilroy R."/>
            <person name="Ravi A."/>
            <person name="Getino M."/>
            <person name="Pursley I."/>
            <person name="Horton D.L."/>
            <person name="Alikhan N.F."/>
            <person name="Baker D."/>
            <person name="Gharbi K."/>
            <person name="Hall N."/>
            <person name="Watson M."/>
            <person name="Adriaenssens E.M."/>
            <person name="Foster-Nyarko E."/>
            <person name="Jarju S."/>
            <person name="Secka A."/>
            <person name="Antonio M."/>
            <person name="Oren A."/>
            <person name="Chaudhuri R.R."/>
            <person name="La Ragione R."/>
            <person name="Hildebrand F."/>
            <person name="Pallen M.J."/>
        </authorList>
    </citation>
    <scope>NUCLEOTIDE SEQUENCE</scope>
    <source>
        <strain evidence="1">11687</strain>
    </source>
</reference>
<gene>
    <name evidence="1" type="ORF">IAC57_04820</name>
</gene>
<dbReference type="AlphaFoldDB" id="A0A9D1SH39"/>
<sequence length="56" mass="6548">MEYKIDDKELNPAAFLAFVNRVWPGEYDEEKTGAEGFYEKNGCKKGLRSYVLERKN</sequence>
<evidence type="ECO:0000313" key="1">
    <source>
        <dbReference type="EMBL" id="HIU59408.1"/>
    </source>
</evidence>
<comment type="caution">
    <text evidence="1">The sequence shown here is derived from an EMBL/GenBank/DDBJ whole genome shotgun (WGS) entry which is preliminary data.</text>
</comment>
<name>A0A9D1SH39_9FIRM</name>
<organism evidence="1 2">
    <name type="scientific">Candidatus Scatosoma pullistercoris</name>
    <dbReference type="NCBI Taxonomy" id="2840934"/>
    <lineage>
        <taxon>Bacteria</taxon>
        <taxon>Bacillati</taxon>
        <taxon>Bacillota</taxon>
        <taxon>Clostridia</taxon>
        <taxon>Candidatus Scatosoma</taxon>
    </lineage>
</organism>
<dbReference type="Proteomes" id="UP000824081">
    <property type="component" value="Unassembled WGS sequence"/>
</dbReference>
<accession>A0A9D1SH39</accession>
<protein>
    <submittedName>
        <fullName evidence="1">Uncharacterized protein</fullName>
    </submittedName>
</protein>